<reference evidence="4" key="1">
    <citation type="journal article" date="2023" name="Nat. Microbiol.">
        <title>Babesia duncani multi-omics identifies virulence factors and drug targets.</title>
        <authorList>
            <person name="Singh P."/>
            <person name="Lonardi S."/>
            <person name="Liang Q."/>
            <person name="Vydyam P."/>
            <person name="Khabirova E."/>
            <person name="Fang T."/>
            <person name="Gihaz S."/>
            <person name="Thekkiniath J."/>
            <person name="Munshi M."/>
            <person name="Abel S."/>
            <person name="Ciampossin L."/>
            <person name="Batugedara G."/>
            <person name="Gupta M."/>
            <person name="Lu X.M."/>
            <person name="Lenz T."/>
            <person name="Chakravarty S."/>
            <person name="Cornillot E."/>
            <person name="Hu Y."/>
            <person name="Ma W."/>
            <person name="Gonzalez L.M."/>
            <person name="Sanchez S."/>
            <person name="Estrada K."/>
            <person name="Sanchez-Flores A."/>
            <person name="Montero E."/>
            <person name="Harb O.S."/>
            <person name="Le Roch K.G."/>
            <person name="Mamoun C.B."/>
        </authorList>
    </citation>
    <scope>NUCLEOTIDE SEQUENCE</scope>
    <source>
        <strain evidence="4">WA1</strain>
    </source>
</reference>
<name>A0AAD9ULX7_9APIC</name>
<dbReference type="EMBL" id="JALLKP010000005">
    <property type="protein sequence ID" value="KAK2195132.1"/>
    <property type="molecule type" value="Genomic_DNA"/>
</dbReference>
<dbReference type="AlphaFoldDB" id="A0AAD9ULX7"/>
<evidence type="ECO:0000313" key="4">
    <source>
        <dbReference type="EMBL" id="KAK2194319.1"/>
    </source>
</evidence>
<dbReference type="SUPFAM" id="SSF110324">
    <property type="entry name" value="Ribosomal L27 protein-like"/>
    <property type="match status" value="1"/>
</dbReference>
<dbReference type="InterPro" id="IPR018261">
    <property type="entry name" value="Ribosomal_bL27_CS"/>
</dbReference>
<protein>
    <submittedName>
        <fullName evidence="4">Bifunctional Ribosomal protein L27</fullName>
    </submittedName>
</protein>
<organism evidence="4 6">
    <name type="scientific">Babesia duncani</name>
    <dbReference type="NCBI Taxonomy" id="323732"/>
    <lineage>
        <taxon>Eukaryota</taxon>
        <taxon>Sar</taxon>
        <taxon>Alveolata</taxon>
        <taxon>Apicomplexa</taxon>
        <taxon>Aconoidasida</taxon>
        <taxon>Piroplasmida</taxon>
        <taxon>Babesiidae</taxon>
        <taxon>Babesia</taxon>
    </lineage>
</organism>
<dbReference type="Gene3D" id="2.40.50.100">
    <property type="match status" value="1"/>
</dbReference>
<dbReference type="KEGG" id="bdw:94337731"/>
<sequence length="156" mass="17930">MGSVQEYIHSQLPCGRKLPKLKQIKISLRAHKTGTGNTRNGRDSRPKFLGIKKYHNSYVFTGNIIIRQRGARFKPGIGTFCVDTLHTIGVTMGRDYTISAIKCGRVQILRRKVSVLDLEDEKRELKKLKECEYLRNPTLTELSRIWTSESVPEYLH</sequence>
<dbReference type="PANTHER" id="PTHR15893">
    <property type="entry name" value="RIBOSOMAL PROTEIN L27"/>
    <property type="match status" value="1"/>
</dbReference>
<comment type="caution">
    <text evidence="4">The sequence shown here is derived from an EMBL/GenBank/DDBJ whole genome shotgun (WGS) entry which is preliminary data.</text>
</comment>
<accession>A0AAD9ULX7</accession>
<evidence type="ECO:0000313" key="6">
    <source>
        <dbReference type="Proteomes" id="UP001214638"/>
    </source>
</evidence>
<dbReference type="PRINTS" id="PR00063">
    <property type="entry name" value="RIBOSOMALL27"/>
</dbReference>
<dbReference type="Proteomes" id="UP001214638">
    <property type="component" value="Unassembled WGS sequence"/>
</dbReference>
<proteinExistence type="inferred from homology"/>
<dbReference type="InterPro" id="IPR001684">
    <property type="entry name" value="Ribosomal_bL27"/>
</dbReference>
<keyword evidence="6" id="KW-1185">Reference proteome</keyword>
<comment type="similarity">
    <text evidence="1">Belongs to the bacterial ribosomal protein bL27 family.</text>
</comment>
<evidence type="ECO:0000256" key="1">
    <source>
        <dbReference type="ARBA" id="ARBA00010797"/>
    </source>
</evidence>
<dbReference type="RefSeq" id="XP_067801975.1">
    <property type="nucleotide sequence ID" value="XM_067948444.1"/>
</dbReference>
<evidence type="ECO:0000256" key="3">
    <source>
        <dbReference type="ARBA" id="ARBA00023274"/>
    </source>
</evidence>
<dbReference type="PROSITE" id="PS00831">
    <property type="entry name" value="RIBOSOMAL_L27"/>
    <property type="match status" value="1"/>
</dbReference>
<gene>
    <name evidence="5" type="ORF">BdWA1_003434</name>
    <name evidence="4" type="ORF">BdWA1_004213</name>
</gene>
<dbReference type="GO" id="GO:0003735">
    <property type="term" value="F:structural constituent of ribosome"/>
    <property type="evidence" value="ECO:0007669"/>
    <property type="project" value="InterPro"/>
</dbReference>
<keyword evidence="2 4" id="KW-0689">Ribosomal protein</keyword>
<dbReference type="PANTHER" id="PTHR15893:SF0">
    <property type="entry name" value="LARGE RIBOSOMAL SUBUNIT PROTEIN BL27M"/>
    <property type="match status" value="1"/>
</dbReference>
<dbReference type="GeneID" id="94337731"/>
<dbReference type="Pfam" id="PF01016">
    <property type="entry name" value="Ribosomal_L27"/>
    <property type="match status" value="1"/>
</dbReference>
<keyword evidence="3" id="KW-0687">Ribonucleoprotein</keyword>
<dbReference type="GO" id="GO:0006412">
    <property type="term" value="P:translation"/>
    <property type="evidence" value="ECO:0007669"/>
    <property type="project" value="InterPro"/>
</dbReference>
<evidence type="ECO:0000313" key="5">
    <source>
        <dbReference type="EMBL" id="KAK2195132.1"/>
    </source>
</evidence>
<dbReference type="GO" id="GO:0005762">
    <property type="term" value="C:mitochondrial large ribosomal subunit"/>
    <property type="evidence" value="ECO:0007669"/>
    <property type="project" value="TreeGrafter"/>
</dbReference>
<dbReference type="EMBL" id="JALLKP010000162">
    <property type="protein sequence ID" value="KAK2194319.1"/>
    <property type="molecule type" value="Genomic_DNA"/>
</dbReference>
<evidence type="ECO:0000256" key="2">
    <source>
        <dbReference type="ARBA" id="ARBA00022980"/>
    </source>
</evidence>